<dbReference type="CDD" id="cd22384">
    <property type="entry name" value="KH-I_KHDRBS"/>
    <property type="match status" value="1"/>
</dbReference>
<dbReference type="AlphaFoldDB" id="F6U5S2"/>
<proteinExistence type="inferred from homology"/>
<dbReference type="Pfam" id="PF22675">
    <property type="entry name" value="KH-I_KHDC4-BBP"/>
    <property type="match status" value="1"/>
</dbReference>
<sequence length="162" mass="18011">MTDLPVDSKYLPELMAEKDSIDPSFVHAVRLISSEIEKIKNPPPPAKPSNNSNDPKMFNIYDDKYPKVECNIRIPVNEFPRVNFIGRLIGPGGSTLKGIQEVTNTRIAILGKGSLRDKKKAEELANSSDVKYNHLKYPLHVRISAIGSVDQAYMSIGRACSE</sequence>
<keyword evidence="3" id="KW-0508">mRNA splicing</keyword>
<dbReference type="GO" id="GO:0045292">
    <property type="term" value="P:mRNA cis splicing, via spliceosome"/>
    <property type="evidence" value="ECO:0000318"/>
    <property type="project" value="GO_Central"/>
</dbReference>
<keyword evidence="3" id="KW-0479">Metal-binding</keyword>
<protein>
    <recommendedName>
        <fullName evidence="3">Branchpoint-bridging protein</fullName>
    </recommendedName>
</protein>
<evidence type="ECO:0000313" key="5">
    <source>
        <dbReference type="Ensembl" id="ENSCINP00000023274.2"/>
    </source>
</evidence>
<dbReference type="HOGENOM" id="CLU_034976_2_0_1"/>
<dbReference type="PANTHER" id="PTHR11208:SF45">
    <property type="entry name" value="SPLICING FACTOR 1"/>
    <property type="match status" value="1"/>
</dbReference>
<dbReference type="GO" id="GO:0003729">
    <property type="term" value="F:mRNA binding"/>
    <property type="evidence" value="ECO:0000318"/>
    <property type="project" value="GO_Central"/>
</dbReference>
<dbReference type="GeneTree" id="ENSGT00940000168082"/>
<comment type="function">
    <text evidence="3">Necessary for the splicing of pre-mRNA. Has a role in the recognition of the branch site (5'-UACUAAC-3'), the pyrimidine tract and the 3'-splice site at the 3'-end of introns.</text>
</comment>
<keyword evidence="1 2" id="KW-0694">RNA-binding</keyword>
<dbReference type="SUPFAM" id="SSF54791">
    <property type="entry name" value="Eukaryotic type KH-domain (KH-domain type I)"/>
    <property type="match status" value="1"/>
</dbReference>
<keyword evidence="6" id="KW-1185">Reference proteome</keyword>
<reference evidence="5" key="3">
    <citation type="submission" date="2025-08" db="UniProtKB">
        <authorList>
            <consortium name="Ensembl"/>
        </authorList>
    </citation>
    <scope>IDENTIFICATION</scope>
</reference>
<dbReference type="OMA" id="VECNIRI"/>
<dbReference type="InterPro" id="IPR045071">
    <property type="entry name" value="BBP-like"/>
</dbReference>
<accession>F6U5S2</accession>
<evidence type="ECO:0000313" key="6">
    <source>
        <dbReference type="Proteomes" id="UP000008144"/>
    </source>
</evidence>
<dbReference type="GO" id="GO:0005681">
    <property type="term" value="C:spliceosomal complex"/>
    <property type="evidence" value="ECO:0007669"/>
    <property type="project" value="UniProtKB-KW"/>
</dbReference>
<dbReference type="PROSITE" id="PS50084">
    <property type="entry name" value="KH_TYPE_1"/>
    <property type="match status" value="1"/>
</dbReference>
<dbReference type="STRING" id="7719.ENSCINP00000023274"/>
<keyword evidence="3" id="KW-0747">Spliceosome</keyword>
<dbReference type="InterPro" id="IPR032571">
    <property type="entry name" value="Qua1_dom"/>
</dbReference>
<dbReference type="GO" id="GO:0045131">
    <property type="term" value="F:pre-mRNA branch point binding"/>
    <property type="evidence" value="ECO:0007669"/>
    <property type="project" value="UniProtKB-UniRule"/>
</dbReference>
<dbReference type="EMBL" id="EAAA01000359">
    <property type="status" value="NOT_ANNOTATED_CDS"/>
    <property type="molecule type" value="Genomic_DNA"/>
</dbReference>
<evidence type="ECO:0000256" key="2">
    <source>
        <dbReference type="PROSITE-ProRule" id="PRU00117"/>
    </source>
</evidence>
<keyword evidence="3" id="KW-0507">mRNA processing</keyword>
<comment type="similarity">
    <text evidence="3">Belongs to the BBP/SF1 family.</text>
</comment>
<reference evidence="6" key="1">
    <citation type="journal article" date="2002" name="Science">
        <title>The draft genome of Ciona intestinalis: insights into chordate and vertebrate origins.</title>
        <authorList>
            <person name="Dehal P."/>
            <person name="Satou Y."/>
            <person name="Campbell R.K."/>
            <person name="Chapman J."/>
            <person name="Degnan B."/>
            <person name="De Tomaso A."/>
            <person name="Davidson B."/>
            <person name="Di Gregorio A."/>
            <person name="Gelpke M."/>
            <person name="Goodstein D.M."/>
            <person name="Harafuji N."/>
            <person name="Hastings K.E."/>
            <person name="Ho I."/>
            <person name="Hotta K."/>
            <person name="Huang W."/>
            <person name="Kawashima T."/>
            <person name="Lemaire P."/>
            <person name="Martinez D."/>
            <person name="Meinertzhagen I.A."/>
            <person name="Necula S."/>
            <person name="Nonaka M."/>
            <person name="Putnam N."/>
            <person name="Rash S."/>
            <person name="Saiga H."/>
            <person name="Satake M."/>
            <person name="Terry A."/>
            <person name="Yamada L."/>
            <person name="Wang H.G."/>
            <person name="Awazu S."/>
            <person name="Azumi K."/>
            <person name="Boore J."/>
            <person name="Branno M."/>
            <person name="Chin-Bow S."/>
            <person name="DeSantis R."/>
            <person name="Doyle S."/>
            <person name="Francino P."/>
            <person name="Keys D.N."/>
            <person name="Haga S."/>
            <person name="Hayashi H."/>
            <person name="Hino K."/>
            <person name="Imai K.S."/>
            <person name="Inaba K."/>
            <person name="Kano S."/>
            <person name="Kobayashi K."/>
            <person name="Kobayashi M."/>
            <person name="Lee B.I."/>
            <person name="Makabe K.W."/>
            <person name="Manohar C."/>
            <person name="Matassi G."/>
            <person name="Medina M."/>
            <person name="Mochizuki Y."/>
            <person name="Mount S."/>
            <person name="Morishita T."/>
            <person name="Miura S."/>
            <person name="Nakayama A."/>
            <person name="Nishizaka S."/>
            <person name="Nomoto H."/>
            <person name="Ohta F."/>
            <person name="Oishi K."/>
            <person name="Rigoutsos I."/>
            <person name="Sano M."/>
            <person name="Sasaki A."/>
            <person name="Sasakura Y."/>
            <person name="Shoguchi E."/>
            <person name="Shin-i T."/>
            <person name="Spagnuolo A."/>
            <person name="Stainier D."/>
            <person name="Suzuki M.M."/>
            <person name="Tassy O."/>
            <person name="Takatori N."/>
            <person name="Tokuoka M."/>
            <person name="Yagi K."/>
            <person name="Yoshizaki F."/>
            <person name="Wada S."/>
            <person name="Zhang C."/>
            <person name="Hyatt P.D."/>
            <person name="Larimer F."/>
            <person name="Detter C."/>
            <person name="Doggett N."/>
            <person name="Glavina T."/>
            <person name="Hawkins T."/>
            <person name="Richardson P."/>
            <person name="Lucas S."/>
            <person name="Kohara Y."/>
            <person name="Levine M."/>
            <person name="Satoh N."/>
            <person name="Rokhsar D.S."/>
        </authorList>
    </citation>
    <scope>NUCLEOTIDE SEQUENCE [LARGE SCALE GENOMIC DNA]</scope>
</reference>
<evidence type="ECO:0000256" key="1">
    <source>
        <dbReference type="ARBA" id="ARBA00022884"/>
    </source>
</evidence>
<dbReference type="Pfam" id="PF16274">
    <property type="entry name" value="Qua1"/>
    <property type="match status" value="1"/>
</dbReference>
<dbReference type="InterPro" id="IPR004087">
    <property type="entry name" value="KH_dom"/>
</dbReference>
<dbReference type="GO" id="GO:0008270">
    <property type="term" value="F:zinc ion binding"/>
    <property type="evidence" value="ECO:0007669"/>
    <property type="project" value="UniProtKB-UniRule"/>
</dbReference>
<keyword evidence="3" id="KW-0862">Zinc</keyword>
<dbReference type="Proteomes" id="UP000008144">
    <property type="component" value="Chromosome 1"/>
</dbReference>
<evidence type="ECO:0000259" key="4">
    <source>
        <dbReference type="SMART" id="SM00322"/>
    </source>
</evidence>
<dbReference type="InParanoid" id="F6U5S2"/>
<dbReference type="PANTHER" id="PTHR11208">
    <property type="entry name" value="RNA-BINDING PROTEIN RELATED"/>
    <property type="match status" value="1"/>
</dbReference>
<reference evidence="5" key="4">
    <citation type="submission" date="2025-09" db="UniProtKB">
        <authorList>
            <consortium name="Ensembl"/>
        </authorList>
    </citation>
    <scope>IDENTIFICATION</scope>
</reference>
<dbReference type="Gene3D" id="3.30.1370.10">
    <property type="entry name" value="K Homology domain, type 1"/>
    <property type="match status" value="1"/>
</dbReference>
<keyword evidence="3" id="KW-0863">Zinc-finger</keyword>
<comment type="subcellular location">
    <subcellularLocation>
        <location evidence="3">Nucleus</location>
    </subcellularLocation>
</comment>
<name>F6U5S2_CIOIN</name>
<dbReference type="SMART" id="SM00322">
    <property type="entry name" value="KH"/>
    <property type="match status" value="1"/>
</dbReference>
<organism evidence="5 6">
    <name type="scientific">Ciona intestinalis</name>
    <name type="common">Transparent sea squirt</name>
    <name type="synonym">Ascidia intestinalis</name>
    <dbReference type="NCBI Taxonomy" id="7719"/>
    <lineage>
        <taxon>Eukaryota</taxon>
        <taxon>Metazoa</taxon>
        <taxon>Chordata</taxon>
        <taxon>Tunicata</taxon>
        <taxon>Ascidiacea</taxon>
        <taxon>Phlebobranchia</taxon>
        <taxon>Cionidae</taxon>
        <taxon>Ciona</taxon>
    </lineage>
</organism>
<evidence type="ECO:0000256" key="3">
    <source>
        <dbReference type="RuleBase" id="RU367126"/>
    </source>
</evidence>
<reference evidence="5" key="2">
    <citation type="journal article" date="2008" name="Genome Biol.">
        <title>Improved genome assembly and evidence-based global gene model set for the chordate Ciona intestinalis: new insight into intron and operon populations.</title>
        <authorList>
            <person name="Satou Y."/>
            <person name="Mineta K."/>
            <person name="Ogasawara M."/>
            <person name="Sasakura Y."/>
            <person name="Shoguchi E."/>
            <person name="Ueno K."/>
            <person name="Yamada L."/>
            <person name="Matsumoto J."/>
            <person name="Wasserscheid J."/>
            <person name="Dewar K."/>
            <person name="Wiley G.B."/>
            <person name="Macmil S.L."/>
            <person name="Roe B.A."/>
            <person name="Zeller R.W."/>
            <person name="Hastings K.E."/>
            <person name="Lemaire P."/>
            <person name="Lindquist E."/>
            <person name="Endo T."/>
            <person name="Hotta K."/>
            <person name="Inaba K."/>
        </authorList>
    </citation>
    <scope>NUCLEOTIDE SEQUENCE [LARGE SCALE GENOMIC DNA]</scope>
    <source>
        <strain evidence="5">wild type</strain>
    </source>
</reference>
<dbReference type="InterPro" id="IPR055256">
    <property type="entry name" value="KH_1_KHDC4/BBP-like"/>
</dbReference>
<dbReference type="InterPro" id="IPR036612">
    <property type="entry name" value="KH_dom_type_1_sf"/>
</dbReference>
<keyword evidence="3" id="KW-0539">Nucleus</keyword>
<dbReference type="GO" id="GO:0005634">
    <property type="term" value="C:nucleus"/>
    <property type="evidence" value="ECO:0000318"/>
    <property type="project" value="GO_Central"/>
</dbReference>
<feature type="domain" description="K Homology" evidence="4">
    <location>
        <begin position="66"/>
        <end position="130"/>
    </location>
</feature>
<dbReference type="Ensembl" id="ENSCINT00000023520.2">
    <property type="protein sequence ID" value="ENSCINP00000023274.2"/>
    <property type="gene ID" value="ENSCING00000012483.2"/>
</dbReference>